<dbReference type="AlphaFoldDB" id="A0A498JIU3"/>
<feature type="compositionally biased region" description="Acidic residues" evidence="5">
    <location>
        <begin position="9"/>
        <end position="21"/>
    </location>
</feature>
<dbReference type="GO" id="GO:0032040">
    <property type="term" value="C:small-subunit processome"/>
    <property type="evidence" value="ECO:0007669"/>
    <property type="project" value="TreeGrafter"/>
</dbReference>
<proteinExistence type="inferred from homology"/>
<evidence type="ECO:0000256" key="4">
    <source>
        <dbReference type="ARBA" id="ARBA00022884"/>
    </source>
</evidence>
<evidence type="ECO:0000256" key="5">
    <source>
        <dbReference type="SAM" id="MobiDB-lite"/>
    </source>
</evidence>
<dbReference type="PANTHER" id="PTHR12636">
    <property type="entry name" value="NEP1/MRA1"/>
    <property type="match status" value="1"/>
</dbReference>
<keyword evidence="2" id="KW-0690">Ribosome biogenesis</keyword>
<reference evidence="6 7" key="1">
    <citation type="submission" date="2018-10" db="EMBL/GenBank/DDBJ databases">
        <title>A high-quality apple genome assembly.</title>
        <authorList>
            <person name="Hu J."/>
        </authorList>
    </citation>
    <scope>NUCLEOTIDE SEQUENCE [LARGE SCALE GENOMIC DNA]</scope>
    <source>
        <strain evidence="7">cv. HFTH1</strain>
        <tissue evidence="6">Young leaf</tissue>
    </source>
</reference>
<accession>A0A498JIU3</accession>
<dbReference type="Proteomes" id="UP000290289">
    <property type="component" value="Chromosome 7"/>
</dbReference>
<evidence type="ECO:0000313" key="7">
    <source>
        <dbReference type="Proteomes" id="UP000290289"/>
    </source>
</evidence>
<keyword evidence="4" id="KW-0694">RNA-binding</keyword>
<dbReference type="InterPro" id="IPR005304">
    <property type="entry name" value="Rbsml_bgen_MeTrfase_EMG1/NEP1"/>
</dbReference>
<dbReference type="InterPro" id="IPR029028">
    <property type="entry name" value="Alpha/beta_knot_MTases"/>
</dbReference>
<comment type="similarity">
    <text evidence="1">Belongs to the class IV-like SAM-binding methyltransferase superfamily. RNA methyltransferase NEP1 family.</text>
</comment>
<keyword evidence="3" id="KW-0699">rRNA-binding</keyword>
<dbReference type="GO" id="GO:0019843">
    <property type="term" value="F:rRNA binding"/>
    <property type="evidence" value="ECO:0007669"/>
    <property type="project" value="UniProtKB-KW"/>
</dbReference>
<dbReference type="EMBL" id="RDQH01000333">
    <property type="protein sequence ID" value="RXH93934.1"/>
    <property type="molecule type" value="Genomic_DNA"/>
</dbReference>
<dbReference type="GO" id="GO:0070037">
    <property type="term" value="F:rRNA (pseudouridine) methyltransferase activity"/>
    <property type="evidence" value="ECO:0007669"/>
    <property type="project" value="InterPro"/>
</dbReference>
<dbReference type="InterPro" id="IPR029026">
    <property type="entry name" value="tRNA_m1G_MTases_N"/>
</dbReference>
<protein>
    <submittedName>
        <fullName evidence="6">Uncharacterized protein</fullName>
    </submittedName>
</protein>
<dbReference type="Gene3D" id="3.40.1280.10">
    <property type="match status" value="2"/>
</dbReference>
<evidence type="ECO:0000256" key="1">
    <source>
        <dbReference type="ARBA" id="ARBA00008115"/>
    </source>
</evidence>
<evidence type="ECO:0000313" key="6">
    <source>
        <dbReference type="EMBL" id="RXH93934.1"/>
    </source>
</evidence>
<gene>
    <name evidence="6" type="ORF">DVH24_016001</name>
</gene>
<evidence type="ECO:0000256" key="2">
    <source>
        <dbReference type="ARBA" id="ARBA00022517"/>
    </source>
</evidence>
<organism evidence="6 7">
    <name type="scientific">Malus domestica</name>
    <name type="common">Apple</name>
    <name type="synonym">Pyrus malus</name>
    <dbReference type="NCBI Taxonomy" id="3750"/>
    <lineage>
        <taxon>Eukaryota</taxon>
        <taxon>Viridiplantae</taxon>
        <taxon>Streptophyta</taxon>
        <taxon>Embryophyta</taxon>
        <taxon>Tracheophyta</taxon>
        <taxon>Spermatophyta</taxon>
        <taxon>Magnoliopsida</taxon>
        <taxon>eudicotyledons</taxon>
        <taxon>Gunneridae</taxon>
        <taxon>Pentapetalae</taxon>
        <taxon>rosids</taxon>
        <taxon>fabids</taxon>
        <taxon>Rosales</taxon>
        <taxon>Rosaceae</taxon>
        <taxon>Amygdaloideae</taxon>
        <taxon>Maleae</taxon>
        <taxon>Malus</taxon>
    </lineage>
</organism>
<evidence type="ECO:0000256" key="3">
    <source>
        <dbReference type="ARBA" id="ARBA00022730"/>
    </source>
</evidence>
<sequence length="149" mass="17039">MVKRKLEDESTTTEEKTEDDDTHNATIRSPPNVERWKILDSEEDADFLKQKKVVNDYRPGVVYQALHSIFYSKLNKAGLSYSTEKVVDIDDYVNSASDELNLVFVVDAEAHGKINEYTDDFISVSNYPLNAKGCIGLICESLEHKWKIF</sequence>
<dbReference type="STRING" id="3750.A0A498JIU3"/>
<comment type="caution">
    <text evidence="6">The sequence shown here is derived from an EMBL/GenBank/DDBJ whole genome shotgun (WGS) entry which is preliminary data.</text>
</comment>
<feature type="region of interest" description="Disordered" evidence="5">
    <location>
        <begin position="1"/>
        <end position="31"/>
    </location>
</feature>
<dbReference type="PANTHER" id="PTHR12636:SF13">
    <property type="entry name" value="RIBOSOMAL RNA SMALL SUBUNIT METHYLTRANSFERASE NEP1-LIKE"/>
    <property type="match status" value="1"/>
</dbReference>
<dbReference type="SUPFAM" id="SSF75217">
    <property type="entry name" value="alpha/beta knot"/>
    <property type="match status" value="1"/>
</dbReference>
<name>A0A498JIU3_MALDO</name>
<keyword evidence="7" id="KW-1185">Reference proteome</keyword>
<dbReference type="GO" id="GO:0070475">
    <property type="term" value="P:rRNA base methylation"/>
    <property type="evidence" value="ECO:0007669"/>
    <property type="project" value="InterPro"/>
</dbReference>